<gene>
    <name evidence="2" type="ORF">B0T16DRAFT_175791</name>
</gene>
<dbReference type="Proteomes" id="UP001174936">
    <property type="component" value="Unassembled WGS sequence"/>
</dbReference>
<feature type="region of interest" description="Disordered" evidence="1">
    <location>
        <begin position="122"/>
        <end position="217"/>
    </location>
</feature>
<accession>A0AA40CMP4</accession>
<evidence type="ECO:0000256" key="1">
    <source>
        <dbReference type="SAM" id="MobiDB-lite"/>
    </source>
</evidence>
<reference evidence="2" key="1">
    <citation type="submission" date="2023-06" db="EMBL/GenBank/DDBJ databases">
        <title>Genome-scale phylogeny and comparative genomics of the fungal order Sordariales.</title>
        <authorList>
            <consortium name="Lawrence Berkeley National Laboratory"/>
            <person name="Hensen N."/>
            <person name="Bonometti L."/>
            <person name="Westerberg I."/>
            <person name="Brannstrom I.O."/>
            <person name="Guillou S."/>
            <person name="Cros-Aarteil S."/>
            <person name="Calhoun S."/>
            <person name="Haridas S."/>
            <person name="Kuo A."/>
            <person name="Mondo S."/>
            <person name="Pangilinan J."/>
            <person name="Riley R."/>
            <person name="Labutti K."/>
            <person name="Andreopoulos B."/>
            <person name="Lipzen A."/>
            <person name="Chen C."/>
            <person name="Yanf M."/>
            <person name="Daum C."/>
            <person name="Ng V."/>
            <person name="Clum A."/>
            <person name="Steindorff A."/>
            <person name="Ohm R."/>
            <person name="Martin F."/>
            <person name="Silar P."/>
            <person name="Natvig D."/>
            <person name="Lalanne C."/>
            <person name="Gautier V."/>
            <person name="Ament-Velasquez S.L."/>
            <person name="Kruys A."/>
            <person name="Hutchinson M.I."/>
            <person name="Powell A.J."/>
            <person name="Barry K."/>
            <person name="Miller A.N."/>
            <person name="Grigoriev I.V."/>
            <person name="Debuchy R."/>
            <person name="Gladieux P."/>
            <person name="Thoren M.H."/>
            <person name="Johannesson H."/>
        </authorList>
    </citation>
    <scope>NUCLEOTIDE SEQUENCE</scope>
    <source>
        <strain evidence="2">SMH2532-1</strain>
    </source>
</reference>
<feature type="compositionally biased region" description="Pro residues" evidence="1">
    <location>
        <begin position="206"/>
        <end position="217"/>
    </location>
</feature>
<feature type="compositionally biased region" description="Low complexity" evidence="1">
    <location>
        <begin position="154"/>
        <end position="171"/>
    </location>
</feature>
<comment type="caution">
    <text evidence="2">The sequence shown here is derived from an EMBL/GenBank/DDBJ whole genome shotgun (WGS) entry which is preliminary data.</text>
</comment>
<protein>
    <submittedName>
        <fullName evidence="2">Uncharacterized protein</fullName>
    </submittedName>
</protein>
<feature type="compositionally biased region" description="Basic residues" evidence="1">
    <location>
        <begin position="172"/>
        <end position="182"/>
    </location>
</feature>
<evidence type="ECO:0000313" key="3">
    <source>
        <dbReference type="Proteomes" id="UP001174936"/>
    </source>
</evidence>
<proteinExistence type="predicted"/>
<feature type="compositionally biased region" description="Polar residues" evidence="1">
    <location>
        <begin position="124"/>
        <end position="134"/>
    </location>
</feature>
<sequence length="256" mass="29194">MERFSHCNQRPQRPVRECGRYFIAPFSPTTHQQVTSLGITKEKSDALYLWIPRDLKICYCSYDAWDLQGRRNKRKTTSQLNDPWKAQRPIQSQNQPQSTWNLSVSVSQLHLSLEQQCPYIPSRYPSQHPQTALPQNKWVGPTDASLNPPSCHLTQTGSHHSHPSSQSPSPSSHHHHHHHQTTQHHPIATTTRNFLPPNLRTRARPPSNPIKPPLSPLPSPLPFSPQLSLPPWPRSSVVSVLFSLISEYLLRASRNS</sequence>
<dbReference type="EMBL" id="JAULSV010000005">
    <property type="protein sequence ID" value="KAK0643043.1"/>
    <property type="molecule type" value="Genomic_DNA"/>
</dbReference>
<organism evidence="2 3">
    <name type="scientific">Cercophora newfieldiana</name>
    <dbReference type="NCBI Taxonomy" id="92897"/>
    <lineage>
        <taxon>Eukaryota</taxon>
        <taxon>Fungi</taxon>
        <taxon>Dikarya</taxon>
        <taxon>Ascomycota</taxon>
        <taxon>Pezizomycotina</taxon>
        <taxon>Sordariomycetes</taxon>
        <taxon>Sordariomycetidae</taxon>
        <taxon>Sordariales</taxon>
        <taxon>Lasiosphaeriaceae</taxon>
        <taxon>Cercophora</taxon>
    </lineage>
</organism>
<dbReference type="AlphaFoldDB" id="A0AA40CMP4"/>
<feature type="region of interest" description="Disordered" evidence="1">
    <location>
        <begin position="72"/>
        <end position="97"/>
    </location>
</feature>
<name>A0AA40CMP4_9PEZI</name>
<evidence type="ECO:0000313" key="2">
    <source>
        <dbReference type="EMBL" id="KAK0643043.1"/>
    </source>
</evidence>
<keyword evidence="3" id="KW-1185">Reference proteome</keyword>